<keyword evidence="1" id="KW-0812">Transmembrane</keyword>
<dbReference type="RefSeq" id="WP_087058632.1">
    <property type="nucleotide sequence ID" value="NZ_FUKW01000092.1"/>
</dbReference>
<dbReference type="InterPro" id="IPR051675">
    <property type="entry name" value="Endo/Exo/Phosphatase_dom_1"/>
</dbReference>
<evidence type="ECO:0000313" key="4">
    <source>
        <dbReference type="Proteomes" id="UP000195611"/>
    </source>
</evidence>
<feature type="domain" description="Helix-hairpin-helix DNA-binding motif class 1" evidence="2">
    <location>
        <begin position="166"/>
        <end position="185"/>
    </location>
</feature>
<keyword evidence="1" id="KW-0472">Membrane</keyword>
<dbReference type="GO" id="GO:0015628">
    <property type="term" value="P:protein secretion by the type II secretion system"/>
    <property type="evidence" value="ECO:0007669"/>
    <property type="project" value="TreeGrafter"/>
</dbReference>
<dbReference type="SUPFAM" id="SSF47781">
    <property type="entry name" value="RuvA domain 2-like"/>
    <property type="match status" value="1"/>
</dbReference>
<accession>A0A1R4JTL0</accession>
<dbReference type="GO" id="GO:0015627">
    <property type="term" value="C:type II protein secretion system complex"/>
    <property type="evidence" value="ECO:0007669"/>
    <property type="project" value="TreeGrafter"/>
</dbReference>
<feature type="domain" description="Helix-hairpin-helix DNA-binding motif class 1" evidence="2">
    <location>
        <begin position="196"/>
        <end position="215"/>
    </location>
</feature>
<dbReference type="GO" id="GO:0003677">
    <property type="term" value="F:DNA binding"/>
    <property type="evidence" value="ECO:0007669"/>
    <property type="project" value="InterPro"/>
</dbReference>
<keyword evidence="1" id="KW-1133">Transmembrane helix</keyword>
<dbReference type="InterPro" id="IPR019554">
    <property type="entry name" value="Soluble_ligand-bd"/>
</dbReference>
<dbReference type="Pfam" id="PF10531">
    <property type="entry name" value="SLBB"/>
    <property type="match status" value="1"/>
</dbReference>
<dbReference type="Pfam" id="PF12836">
    <property type="entry name" value="HHH_3"/>
    <property type="match status" value="1"/>
</dbReference>
<reference evidence="3 4" key="1">
    <citation type="submission" date="2017-02" db="EMBL/GenBank/DDBJ databases">
        <authorList>
            <person name="Peterson S.W."/>
        </authorList>
    </citation>
    <scope>NUCLEOTIDE SEQUENCE [LARGE SCALE GENOMIC DNA]</scope>
    <source>
        <strain evidence="3 4">42ea</strain>
    </source>
</reference>
<dbReference type="Proteomes" id="UP000195611">
    <property type="component" value="Unassembled WGS sequence"/>
</dbReference>
<dbReference type="InterPro" id="IPR003583">
    <property type="entry name" value="Hlx-hairpin-Hlx_DNA-bd_motif"/>
</dbReference>
<evidence type="ECO:0000313" key="3">
    <source>
        <dbReference type="EMBL" id="SJN35430.1"/>
    </source>
</evidence>
<dbReference type="InterPro" id="IPR004509">
    <property type="entry name" value="Competence_ComEA_HhH"/>
</dbReference>
<keyword evidence="3" id="KW-0675">Receptor</keyword>
<dbReference type="PANTHER" id="PTHR21180:SF32">
    <property type="entry name" value="ENDONUCLEASE_EXONUCLEASE_PHOSPHATASE FAMILY DOMAIN-CONTAINING PROTEIN 1"/>
    <property type="match status" value="1"/>
</dbReference>
<sequence length="219" mass="24488">MSAVIGWIKEHLLLTIYFGVSTILILIVVLYLLLELPNKGNSNEDTIEQLISENEKVMDTDIVNEDEQKVLEKNEGKIVIELKGAIVHPGIYEVKSGDRVSDAITQAGGFLENADDRTINQALLVTDQMMIYIPEKGEEVIEESYTDVPTTEENKRKININQAEQAELIELHGIGQAKAQAIIDYREENGVFKSLEDIKNVSGIGDIIFENIKDSIMVD</sequence>
<dbReference type="EMBL" id="FUKW01000092">
    <property type="protein sequence ID" value="SJN35430.1"/>
    <property type="molecule type" value="Genomic_DNA"/>
</dbReference>
<gene>
    <name evidence="3" type="ORF">FM115_06855</name>
</gene>
<feature type="transmembrane region" description="Helical" evidence="1">
    <location>
        <begin position="12"/>
        <end position="34"/>
    </location>
</feature>
<dbReference type="NCBIfam" id="TIGR00426">
    <property type="entry name" value="competence protein ComEA helix-hairpin-helix repeat region"/>
    <property type="match status" value="1"/>
</dbReference>
<dbReference type="SMART" id="SM00278">
    <property type="entry name" value="HhH1"/>
    <property type="match status" value="2"/>
</dbReference>
<protein>
    <submittedName>
        <fullName evidence="3">Late competence protein ComEA, DNA receptor</fullName>
    </submittedName>
</protein>
<dbReference type="GO" id="GO:0006281">
    <property type="term" value="P:DNA repair"/>
    <property type="evidence" value="ECO:0007669"/>
    <property type="project" value="InterPro"/>
</dbReference>
<dbReference type="PANTHER" id="PTHR21180">
    <property type="entry name" value="ENDONUCLEASE/EXONUCLEASE/PHOSPHATASE FAMILY DOMAIN-CONTAINING PROTEIN 1"/>
    <property type="match status" value="1"/>
</dbReference>
<organism evidence="3 4">
    <name type="scientific">Marinilactibacillus psychrotolerans 42ea</name>
    <dbReference type="NCBI Taxonomy" id="1255609"/>
    <lineage>
        <taxon>Bacteria</taxon>
        <taxon>Bacillati</taxon>
        <taxon>Bacillota</taxon>
        <taxon>Bacilli</taxon>
        <taxon>Lactobacillales</taxon>
        <taxon>Carnobacteriaceae</taxon>
        <taxon>Marinilactibacillus</taxon>
    </lineage>
</organism>
<dbReference type="Gene3D" id="1.10.150.280">
    <property type="entry name" value="AF1531-like domain"/>
    <property type="match status" value="1"/>
</dbReference>
<name>A0A1R4JTL0_9LACT</name>
<evidence type="ECO:0000256" key="1">
    <source>
        <dbReference type="SAM" id="Phobius"/>
    </source>
</evidence>
<dbReference type="AlphaFoldDB" id="A0A1R4JTL0"/>
<dbReference type="InterPro" id="IPR010994">
    <property type="entry name" value="RuvA_2-like"/>
</dbReference>
<evidence type="ECO:0000259" key="2">
    <source>
        <dbReference type="SMART" id="SM00278"/>
    </source>
</evidence>
<proteinExistence type="predicted"/>